<dbReference type="Proteomes" id="UP001153636">
    <property type="component" value="Chromosome 1"/>
</dbReference>
<gene>
    <name evidence="1" type="ORF">PSYICH_LOCUS1260</name>
</gene>
<dbReference type="EMBL" id="OV651813">
    <property type="protein sequence ID" value="CAH1099275.1"/>
    <property type="molecule type" value="Genomic_DNA"/>
</dbReference>
<dbReference type="AlphaFoldDB" id="A0A9P0G721"/>
<accession>A0A9P0G721</accession>
<protein>
    <recommendedName>
        <fullName evidence="3">Transposase</fullName>
    </recommendedName>
</protein>
<evidence type="ECO:0008006" key="3">
    <source>
        <dbReference type="Google" id="ProtNLM"/>
    </source>
</evidence>
<organism evidence="1 2">
    <name type="scientific">Psylliodes chrysocephalus</name>
    <dbReference type="NCBI Taxonomy" id="3402493"/>
    <lineage>
        <taxon>Eukaryota</taxon>
        <taxon>Metazoa</taxon>
        <taxon>Ecdysozoa</taxon>
        <taxon>Arthropoda</taxon>
        <taxon>Hexapoda</taxon>
        <taxon>Insecta</taxon>
        <taxon>Pterygota</taxon>
        <taxon>Neoptera</taxon>
        <taxon>Endopterygota</taxon>
        <taxon>Coleoptera</taxon>
        <taxon>Polyphaga</taxon>
        <taxon>Cucujiformia</taxon>
        <taxon>Chrysomeloidea</taxon>
        <taxon>Chrysomelidae</taxon>
        <taxon>Galerucinae</taxon>
        <taxon>Alticini</taxon>
        <taxon>Psylliodes</taxon>
    </lineage>
</organism>
<dbReference type="PANTHER" id="PTHR35385">
    <property type="entry name" value="PROTEIN B, PUTATIVE-RELATED-RELATED"/>
    <property type="match status" value="1"/>
</dbReference>
<sequence length="140" mass="16896">MKDHDAVNTNPKLMKHLRNLWERRKEWALGFRRFTVNRGHNTNNYCEASIQIFKDIVLQRCKAFNMCALADFMLKTFEIYHRKRLLHFANSRSRKMTLDSQKFFEKSKNITEVIQVDEKIFKVQSEQTLEYYVVDSLQNK</sequence>
<evidence type="ECO:0000313" key="1">
    <source>
        <dbReference type="EMBL" id="CAH1099275.1"/>
    </source>
</evidence>
<evidence type="ECO:0000313" key="2">
    <source>
        <dbReference type="Proteomes" id="UP001153636"/>
    </source>
</evidence>
<dbReference type="PANTHER" id="PTHR35385:SF2">
    <property type="entry name" value="PROTEIN B, PUTATIVE-RELATED"/>
    <property type="match status" value="1"/>
</dbReference>
<reference evidence="1" key="1">
    <citation type="submission" date="2022-01" db="EMBL/GenBank/DDBJ databases">
        <authorList>
            <person name="King R."/>
        </authorList>
    </citation>
    <scope>NUCLEOTIDE SEQUENCE</scope>
</reference>
<keyword evidence="2" id="KW-1185">Reference proteome</keyword>
<proteinExistence type="predicted"/>
<name>A0A9P0G721_9CUCU</name>
<dbReference type="OrthoDB" id="6771815at2759"/>